<keyword evidence="3" id="KW-1185">Reference proteome</keyword>
<dbReference type="Proteomes" id="UP000054903">
    <property type="component" value="Unassembled WGS sequence"/>
</dbReference>
<feature type="coiled-coil region" evidence="1">
    <location>
        <begin position="298"/>
        <end position="346"/>
    </location>
</feature>
<comment type="caution">
    <text evidence="2">The sequence shown here is derived from an EMBL/GenBank/DDBJ whole genome shotgun (WGS) entry which is preliminary data.</text>
</comment>
<name>A0A158D0N4_9BURK</name>
<sequence>MAKQRLYREELYDLVWAEEMLVLASRYQLSEEQLIGHCREMRIPFPTESYWKALRQGKKMKRTPLPDPKLGQVLSVETPLDAEPSAKKSLSERLRAVIDGAQPEQSGLTFKLPRAYRWHRLIKPIHDDLQRLAEQARQYKIERDRAAKVARHGTKNNHRPQLIFNPEHNGVLGNEKNPIVRASLGTYEYALFVVNEVCVRADAIGFVPKINRPRSRIELHRGETYVQIRVLEKRRAERIRTNSKILPYSRTLYATGKIELGIADQGSRETRFLLEPEIALDTQWRAIIDLIETCYARSVELKMEHDEWRKRYAEEEARRQEEIRRQQKLREEAVAESKRRDQLLEEAEIWNRVSILRRYLAELDARRDAGGEISPNHEQWREWAESVANHLDSKRVVQPNLNACSRSDSPQK</sequence>
<dbReference type="RefSeq" id="WP_061136851.1">
    <property type="nucleotide sequence ID" value="NZ_FCNX02000013.1"/>
</dbReference>
<dbReference type="AlphaFoldDB" id="A0A158D0N4"/>
<dbReference type="STRING" id="1777138.AWB77_04759"/>
<gene>
    <name evidence="2" type="ORF">AWB77_04759</name>
</gene>
<evidence type="ECO:0000256" key="1">
    <source>
        <dbReference type="SAM" id="Coils"/>
    </source>
</evidence>
<evidence type="ECO:0000313" key="2">
    <source>
        <dbReference type="EMBL" id="SAK88214.1"/>
    </source>
</evidence>
<accession>A0A158D0N4</accession>
<organism evidence="2 3">
    <name type="scientific">Caballeronia fortuita</name>
    <dbReference type="NCBI Taxonomy" id="1777138"/>
    <lineage>
        <taxon>Bacteria</taxon>
        <taxon>Pseudomonadati</taxon>
        <taxon>Pseudomonadota</taxon>
        <taxon>Betaproteobacteria</taxon>
        <taxon>Burkholderiales</taxon>
        <taxon>Burkholderiaceae</taxon>
        <taxon>Caballeronia</taxon>
    </lineage>
</organism>
<proteinExistence type="predicted"/>
<reference evidence="2" key="1">
    <citation type="submission" date="2016-01" db="EMBL/GenBank/DDBJ databases">
        <authorList>
            <person name="Peeters C."/>
        </authorList>
    </citation>
    <scope>NUCLEOTIDE SEQUENCE</scope>
    <source>
        <strain evidence="2">LMG 29320</strain>
    </source>
</reference>
<dbReference type="EMBL" id="FCNX02000013">
    <property type="protein sequence ID" value="SAK88214.1"/>
    <property type="molecule type" value="Genomic_DNA"/>
</dbReference>
<dbReference type="OrthoDB" id="9777694at2"/>
<keyword evidence="1" id="KW-0175">Coiled coil</keyword>
<protein>
    <submittedName>
        <fullName evidence="2">Uncharacterized protein</fullName>
    </submittedName>
</protein>
<evidence type="ECO:0000313" key="3">
    <source>
        <dbReference type="Proteomes" id="UP000054903"/>
    </source>
</evidence>